<organism evidence="1 2">
    <name type="scientific">Halopenitus malekzadehii</name>
    <dbReference type="NCBI Taxonomy" id="1267564"/>
    <lineage>
        <taxon>Archaea</taxon>
        <taxon>Methanobacteriati</taxon>
        <taxon>Methanobacteriota</taxon>
        <taxon>Stenosarchaea group</taxon>
        <taxon>Halobacteria</taxon>
        <taxon>Halobacteriales</taxon>
        <taxon>Haloferacaceae</taxon>
        <taxon>Halopenitus</taxon>
    </lineage>
</organism>
<protein>
    <submittedName>
        <fullName evidence="1">Uncharacterized protein</fullName>
    </submittedName>
</protein>
<accession>A0A1H6JBN1</accession>
<proteinExistence type="predicted"/>
<reference evidence="1 2" key="1">
    <citation type="submission" date="2016-10" db="EMBL/GenBank/DDBJ databases">
        <authorList>
            <person name="de Groot N.N."/>
        </authorList>
    </citation>
    <scope>NUCLEOTIDE SEQUENCE [LARGE SCALE GENOMIC DNA]</scope>
    <source>
        <strain evidence="1 2">IBRC-M10418</strain>
    </source>
</reference>
<keyword evidence="2" id="KW-1185">Reference proteome</keyword>
<dbReference type="RefSeq" id="WP_092817314.1">
    <property type="nucleotide sequence ID" value="NZ_FNWU01000007.1"/>
</dbReference>
<dbReference type="STRING" id="1267564.SAMN05192561_10781"/>
<name>A0A1H6JBN1_9EURY</name>
<dbReference type="EMBL" id="FNWU01000007">
    <property type="protein sequence ID" value="SEH56444.1"/>
    <property type="molecule type" value="Genomic_DNA"/>
</dbReference>
<dbReference type="AlphaFoldDB" id="A0A1H6JBN1"/>
<gene>
    <name evidence="1" type="ORF">SAMN05192561_10781</name>
</gene>
<evidence type="ECO:0000313" key="2">
    <source>
        <dbReference type="Proteomes" id="UP000199215"/>
    </source>
</evidence>
<sequence length="169" mass="19833">MTKDLSQYPIEGHLTPVGALTFSKSGGWWRAIVHSEDEYGNEKVRLYLWHDNDAKGWVTKHKWNIDPEHWPAERRVVADHVGAAVDADTPYFPVQHYNVVGGQTVKKTDEWWTAVVQYEDNYSSTHKTRLYMWQLENDDAKGTGYKWNVRSDTWPEERDAVNRYVEHLQ</sequence>
<dbReference type="Proteomes" id="UP000199215">
    <property type="component" value="Unassembled WGS sequence"/>
</dbReference>
<evidence type="ECO:0000313" key="1">
    <source>
        <dbReference type="EMBL" id="SEH56444.1"/>
    </source>
</evidence>
<dbReference type="OrthoDB" id="384090at2157"/>